<accession>A0A6H0Y5N0</accession>
<dbReference type="EMBL" id="CP051143">
    <property type="protein sequence ID" value="QIX02205.1"/>
    <property type="molecule type" value="Genomic_DNA"/>
</dbReference>
<feature type="region of interest" description="Disordered" evidence="3">
    <location>
        <begin position="605"/>
        <end position="644"/>
    </location>
</feature>
<feature type="region of interest" description="Disordered" evidence="3">
    <location>
        <begin position="970"/>
        <end position="997"/>
    </location>
</feature>
<feature type="coiled-coil region" evidence="2">
    <location>
        <begin position="1576"/>
        <end position="1610"/>
    </location>
</feature>
<feature type="compositionally biased region" description="Acidic residues" evidence="3">
    <location>
        <begin position="1945"/>
        <end position="1964"/>
    </location>
</feature>
<dbReference type="Proteomes" id="UP000503462">
    <property type="component" value="Chromosome 5"/>
</dbReference>
<dbReference type="PANTHER" id="PTHR32083:SF0">
    <property type="entry name" value="CILIA AND FLAGELLA-ASSOCIATED PROTEIN 58"/>
    <property type="match status" value="1"/>
</dbReference>
<name>A0A6H0Y5N0_9PEZI</name>
<feature type="compositionally biased region" description="Polar residues" evidence="3">
    <location>
        <begin position="1887"/>
        <end position="1899"/>
    </location>
</feature>
<feature type="region of interest" description="Disordered" evidence="3">
    <location>
        <begin position="16"/>
        <end position="38"/>
    </location>
</feature>
<dbReference type="OrthoDB" id="1293114at2759"/>
<keyword evidence="1 2" id="KW-0175">Coiled coil</keyword>
<feature type="compositionally biased region" description="Acidic residues" evidence="3">
    <location>
        <begin position="628"/>
        <end position="639"/>
    </location>
</feature>
<dbReference type="PANTHER" id="PTHR32083">
    <property type="entry name" value="CILIA AND FLAGELLA-ASSOCIATED PROTEIN 58-RELATED"/>
    <property type="match status" value="1"/>
</dbReference>
<dbReference type="Gene3D" id="1.10.287.1490">
    <property type="match status" value="1"/>
</dbReference>
<evidence type="ECO:0000313" key="4">
    <source>
        <dbReference type="EMBL" id="QIX02205.1"/>
    </source>
</evidence>
<organism evidence="4 5">
    <name type="scientific">Peltaster fructicola</name>
    <dbReference type="NCBI Taxonomy" id="286661"/>
    <lineage>
        <taxon>Eukaryota</taxon>
        <taxon>Fungi</taxon>
        <taxon>Dikarya</taxon>
        <taxon>Ascomycota</taxon>
        <taxon>Pezizomycotina</taxon>
        <taxon>Dothideomycetes</taxon>
        <taxon>Dothideomycetes incertae sedis</taxon>
        <taxon>Peltaster</taxon>
    </lineage>
</organism>
<evidence type="ECO:0000256" key="1">
    <source>
        <dbReference type="ARBA" id="ARBA00023054"/>
    </source>
</evidence>
<feature type="compositionally biased region" description="Basic and acidic residues" evidence="3">
    <location>
        <begin position="1041"/>
        <end position="1057"/>
    </location>
</feature>
<feature type="compositionally biased region" description="Low complexity" evidence="3">
    <location>
        <begin position="1856"/>
        <end position="1872"/>
    </location>
</feature>
<feature type="compositionally biased region" description="Polar residues" evidence="3">
    <location>
        <begin position="975"/>
        <end position="994"/>
    </location>
</feature>
<feature type="region of interest" description="Disordered" evidence="3">
    <location>
        <begin position="267"/>
        <end position="291"/>
    </location>
</feature>
<evidence type="ECO:0000313" key="5">
    <source>
        <dbReference type="Proteomes" id="UP000503462"/>
    </source>
</evidence>
<evidence type="ECO:0000256" key="3">
    <source>
        <dbReference type="SAM" id="MobiDB-lite"/>
    </source>
</evidence>
<reference evidence="4 5" key="1">
    <citation type="journal article" date="2016" name="Sci. Rep.">
        <title>Peltaster fructicola genome reveals evolution from an invasive phytopathogen to an ectophytic parasite.</title>
        <authorList>
            <person name="Xu C."/>
            <person name="Chen H."/>
            <person name="Gleason M.L."/>
            <person name="Xu J.R."/>
            <person name="Liu H."/>
            <person name="Zhang R."/>
            <person name="Sun G."/>
        </authorList>
    </citation>
    <scope>NUCLEOTIDE SEQUENCE [LARGE SCALE GENOMIC DNA]</scope>
    <source>
        <strain evidence="4 5">LNHT1506</strain>
    </source>
</reference>
<feature type="compositionally biased region" description="Basic and acidic residues" evidence="3">
    <location>
        <begin position="887"/>
        <end position="898"/>
    </location>
</feature>
<feature type="region of interest" description="Disordered" evidence="3">
    <location>
        <begin position="869"/>
        <end position="927"/>
    </location>
</feature>
<proteinExistence type="predicted"/>
<feature type="region of interest" description="Disordered" evidence="3">
    <location>
        <begin position="1170"/>
        <end position="1209"/>
    </location>
</feature>
<sequence length="1991" mass="219825">MIAIIDDRSLPLFSPELTSLPLPRTPANRSGSQERDTSVIAPSSEYYTAAWGSPYDSPSNISRSVRTAISERPGSDDYLSSPESRFGLEHLIPSRFGELRLPDSDFNNADDYNDAFISLPTVHTSELTPRPSTNRWISLPRRQAPERPQWWTEGAGDSGSEREVAQSLGSPQEPAFLRGHKAREENRTLDQQTFWNTVREGQDETMTSLLSSRWATAPAEEQPGATDEAVLSADAAISPKDAVEETNDNSEDVATIKEAADEVDVEGPLPKVAPDTSQVQKEDTLERAVSTTDVEVVPAEEKTFPNEQGEGEPKATATPVIEVAEEILPPKPVSPTKTATSTDALRLEPPRLKKHISFRGKKCVINIPNLDYAAHGLPLPMSIEEVRARIQSFEDRGYSTSAFDDTEDSQMHNKPIYPAEVNDHDRRENYRPVVHLPDLNAWKNYMQAVMEAKLAALGVSMGDEVPTPAQDMSRQPSGAFMQPFSPPIPTGSAMSMGRPPFVRGHSHTMSVAPPISPMNNPFGHMHRHSTFSLSPMQAQELARQAAFSGLQSFSPQPQLPQIGSPAQLNAMRNDLGVFRGPGSPLTQSMTPDPSQEYNRLRQAGYIPQPPASFTPQRNPEPIPVLPELPEDEDEDELSDAEPYVPPHKRAHINEEIAVPTPRGHRHNISESLEREVMQTEHHNGLSDVKKTRTNGFGQAPQLFGQVSDQVPLEKDPLGGDFSVAQSNHSHKKSASRLNVAAPVFTFNPAATFQPGSSAFSFPPPVEQPIVAKHTRQTSSGNFNAAAVEFKPSGSFKFTAPVIEEKPAAAPAVPSSGFNFSASGPKFSADAPEFKPPVVPNIVDALPSIFGKIDIPDIVKPAKKSKAISIVHPSDSSKSASATDVEDAEGRLGRSDERLKRTRVGGGDGDEVPRFAEPSHAPFLPSQPADQFPVVEESIPEPIEEENAVDREVVLEPSPKHQLRPSLSALAKPWQPSASNVEQTQEPATSPSISSLEDGEVAEVQANDLGTNGFAFPQVPSHQAMPSFDEIDAVMAQLNADEPAKEQERVPSPKREDSYEPQEGVTYIPAWPRSDAPSPSPKRKLARSPPPFDAQQGLPHEVNGWPHINRLNKAEGPPSDWSDMLSPTEDYKLQARSSFFDDRVDDVIGRVLGDRLRPFEEALHKIQLSLNTRSPSHARPLSKHRSSSNIDSDADDEDDSDIQLQRPISRGRDQKLGQFKAVVVEALREQSPQRQTSYNIADLHSALADMKVSFARVASTSLELDDIRAIVEDVVGRQSQALVTVNNDVEPSAEHQRDVAELENRLNQTLTSSLEQANRIHEVESREAEARRMLKLAEEELRLLRDTTRDDGSRVRALEEEHNRLVEQLDEAEDGRSKAEARYQGMEAEVEALSATLEEYRLSSNKWRAEADEHEVERQSLQNTVLQLERQVAETQDSGSSMRRRLEKLHSDLATAMGQLTSEKGQWTTREQTYRGQWDALQAQHASLRQEKSQLEQEVLALRAKTGELDTAKQSFEGLRANHASLDELVTGLRAELAEQRQLTARFQQESIEAKEAGRSEVQRVRSTLELDLEAANHRVNLVRAELESEVAKARAEVEHVKLEADTANKRHALLSEAAADSHREAVEKSSLTHSAALSDVHARHELAIQDLTKEHTRSLAHAVEDKERSEYILNERLALADAKLQHFQDKVLHLEERVEVAKSAAQAAVMNVQSTRSVPSPRSSLPEKVSPQALRESILVLQEQLQEREGPAKIKERDDEIAWLRELLAVRGDELAELVNTLAKPTFDRDAVRDTAIRIRANLQMEQQEKERFGQANNFSTQAIASLSSFATPKAAQLTSAFNKWRTSMESTALKSRPSSRTRSYTPSRVTSGGKPNYAVSGLMTPPASNLRSSPSPESQAPLPAPKLPSRRTSQVKPISMSEVESRSLDDSAEPSTPTLLENDHYDDDAEDRPTTVEEDEDLNVADSEPPAFRSLEDELVKPVEAGAEES</sequence>
<feature type="region of interest" description="Disordered" evidence="3">
    <location>
        <begin position="1849"/>
        <end position="1991"/>
    </location>
</feature>
<feature type="compositionally biased region" description="Acidic residues" evidence="3">
    <location>
        <begin position="1191"/>
        <end position="1200"/>
    </location>
</feature>
<feature type="coiled-coil region" evidence="2">
    <location>
        <begin position="1477"/>
        <end position="1504"/>
    </location>
</feature>
<protein>
    <submittedName>
        <fullName evidence="4">Uncharacterized protein</fullName>
    </submittedName>
</protein>
<dbReference type="GO" id="GO:0005856">
    <property type="term" value="C:cytoskeleton"/>
    <property type="evidence" value="ECO:0007669"/>
    <property type="project" value="TreeGrafter"/>
</dbReference>
<feature type="region of interest" description="Disordered" evidence="3">
    <location>
        <begin position="1041"/>
        <end position="1122"/>
    </location>
</feature>
<keyword evidence="5" id="KW-1185">Reference proteome</keyword>
<evidence type="ECO:0000256" key="2">
    <source>
        <dbReference type="SAM" id="Coils"/>
    </source>
</evidence>
<feature type="region of interest" description="Disordered" evidence="3">
    <location>
        <begin position="143"/>
        <end position="170"/>
    </location>
</feature>
<gene>
    <name evidence="4" type="ORF">AMS68_007722</name>
</gene>
<feature type="coiled-coil region" evidence="2">
    <location>
        <begin position="1291"/>
        <end position="1437"/>
    </location>
</feature>
<feature type="compositionally biased region" description="Pro residues" evidence="3">
    <location>
        <begin position="607"/>
        <end position="626"/>
    </location>
</feature>